<keyword evidence="5" id="KW-0418">Kinase</keyword>
<dbReference type="InterPro" id="IPR050736">
    <property type="entry name" value="Sensor_HK_Regulatory"/>
</dbReference>
<accession>A0A4V1MAQ6</accession>
<dbReference type="InterPro" id="IPR036097">
    <property type="entry name" value="HisK_dim/P_sf"/>
</dbReference>
<dbReference type="Pfam" id="PF07696">
    <property type="entry name" value="7TMR-DISMED2"/>
    <property type="match status" value="1"/>
</dbReference>
<reference evidence="9 10" key="1">
    <citation type="submission" date="2019-01" db="EMBL/GenBank/DDBJ databases">
        <title>Filimonas sp. strain TTM-71.</title>
        <authorList>
            <person name="Chen W.-M."/>
        </authorList>
    </citation>
    <scope>NUCLEOTIDE SEQUENCE [LARGE SCALE GENOMIC DNA]</scope>
    <source>
        <strain evidence="9 10">TTM-71</strain>
    </source>
</reference>
<evidence type="ECO:0000256" key="3">
    <source>
        <dbReference type="ARBA" id="ARBA00022553"/>
    </source>
</evidence>
<dbReference type="PANTHER" id="PTHR43711">
    <property type="entry name" value="TWO-COMPONENT HISTIDINE KINASE"/>
    <property type="match status" value="1"/>
</dbReference>
<comment type="caution">
    <text evidence="9">The sequence shown here is derived from an EMBL/GenBank/DDBJ whole genome shotgun (WGS) entry which is preliminary data.</text>
</comment>
<evidence type="ECO:0000256" key="4">
    <source>
        <dbReference type="ARBA" id="ARBA00022679"/>
    </source>
</evidence>
<feature type="transmembrane region" description="Helical" evidence="7">
    <location>
        <begin position="345"/>
        <end position="369"/>
    </location>
</feature>
<evidence type="ECO:0000256" key="1">
    <source>
        <dbReference type="ARBA" id="ARBA00000085"/>
    </source>
</evidence>
<name>A0A4V1MAQ6_9BACT</name>
<evidence type="ECO:0000256" key="2">
    <source>
        <dbReference type="ARBA" id="ARBA00012438"/>
    </source>
</evidence>
<dbReference type="SUPFAM" id="SSF47384">
    <property type="entry name" value="Homodimeric domain of signal transducing histidine kinase"/>
    <property type="match status" value="1"/>
</dbReference>
<dbReference type="Gene3D" id="1.10.287.130">
    <property type="match status" value="1"/>
</dbReference>
<dbReference type="OrthoDB" id="9806995at2"/>
<keyword evidence="4" id="KW-0808">Transferase</keyword>
<organism evidence="9 10">
    <name type="scientific">Filimonas effusa</name>
    <dbReference type="NCBI Taxonomy" id="2508721"/>
    <lineage>
        <taxon>Bacteria</taxon>
        <taxon>Pseudomonadati</taxon>
        <taxon>Bacteroidota</taxon>
        <taxon>Chitinophagia</taxon>
        <taxon>Chitinophagales</taxon>
        <taxon>Chitinophagaceae</taxon>
        <taxon>Filimonas</taxon>
    </lineage>
</organism>
<keyword evidence="6" id="KW-0902">Two-component regulatory system</keyword>
<gene>
    <name evidence="9" type="ORF">ESB13_07845</name>
</gene>
<protein>
    <recommendedName>
        <fullName evidence="2">histidine kinase</fullName>
        <ecNumber evidence="2">2.7.13.3</ecNumber>
    </recommendedName>
</protein>
<sequence>MLVYNMRSFTLPVLLFLLSWLPGCIAGSSVAAQPIVNLQPSAANVNAITHTEYYEDKSGSLSFPDIQKGEVKAQFKPGNRHLLSYGLTKSAIWLHGRAANIEEKYFFLLFEYTNIDSITLYYFDKGKLHVAHAGSHFPHRLNALNLPAYSFRIPADTAGSMSKEFWVRVRSSNSLIIPATLSTSEGLWHSYIRLYASELMYAGIVLALLFYNLSLYVWIRDKSYLYYLGYLFTLGSFILLYLRGFRIFLGQGVADFIRTYGFSMVAISYMFGLHFAISFLQGSVLAPRLTRLLKIISHMMWIVVACNIAGWQTLVIHEEQLLSLLTPLLVIMLAAAVYKKKYKPAIYFLAAWSFLLCAIVYFAACVMGLLRVQSWTLHALTIGSAIEMILLSFALGFRYLLLKRETAALQQAAMEMMKEHNYRLEREVVLRTKELQQALVSLTASNKVKDKLLGIVSHDFKTPLNNLYWLLDHMIPGTTSPERISRLRLEVSVELKRISMTMDNILNWSLTQTNGLIPRPENLLLPVLFEQILVETALAARKKQIILEVQVADSIMVWADPAQLRLVLLNLMHNAVKFSNTGGKVVLSAVNTSLTFVEIAVSDSGIGMTKGEAEQLLNAQTVSSRQGTAKEAGTGMGILLCREFISANGGVLYLESREGAGTRFYFQLKAAK</sequence>
<keyword evidence="7" id="KW-0812">Transmembrane</keyword>
<keyword evidence="7" id="KW-0472">Membrane</keyword>
<dbReference type="InterPro" id="IPR036890">
    <property type="entry name" value="HATPase_C_sf"/>
</dbReference>
<feature type="transmembrane region" description="Helical" evidence="7">
    <location>
        <begin position="292"/>
        <end position="314"/>
    </location>
</feature>
<evidence type="ECO:0000256" key="7">
    <source>
        <dbReference type="SAM" id="Phobius"/>
    </source>
</evidence>
<dbReference type="Gene3D" id="3.30.565.10">
    <property type="entry name" value="Histidine kinase-like ATPase, C-terminal domain"/>
    <property type="match status" value="1"/>
</dbReference>
<dbReference type="Pfam" id="PF07695">
    <property type="entry name" value="7TMR-DISM_7TM"/>
    <property type="match status" value="1"/>
</dbReference>
<dbReference type="PROSITE" id="PS50109">
    <property type="entry name" value="HIS_KIN"/>
    <property type="match status" value="1"/>
</dbReference>
<evidence type="ECO:0000313" key="10">
    <source>
        <dbReference type="Proteomes" id="UP000290545"/>
    </source>
</evidence>
<dbReference type="RefSeq" id="WP_129002453.1">
    <property type="nucleotide sequence ID" value="NZ_SDHZ01000001.1"/>
</dbReference>
<dbReference type="EC" id="2.7.13.3" evidence="2"/>
<feature type="transmembrane region" description="Helical" evidence="7">
    <location>
        <begin position="262"/>
        <end position="280"/>
    </location>
</feature>
<comment type="catalytic activity">
    <reaction evidence="1">
        <text>ATP + protein L-histidine = ADP + protein N-phospho-L-histidine.</text>
        <dbReference type="EC" id="2.7.13.3"/>
    </reaction>
</comment>
<evidence type="ECO:0000256" key="5">
    <source>
        <dbReference type="ARBA" id="ARBA00022777"/>
    </source>
</evidence>
<proteinExistence type="predicted"/>
<keyword evidence="7" id="KW-1133">Transmembrane helix</keyword>
<dbReference type="InterPro" id="IPR005467">
    <property type="entry name" value="His_kinase_dom"/>
</dbReference>
<dbReference type="PANTHER" id="PTHR43711:SF26">
    <property type="entry name" value="SENSOR HISTIDINE KINASE RCSC"/>
    <property type="match status" value="1"/>
</dbReference>
<keyword evidence="3" id="KW-0597">Phosphoprotein</keyword>
<dbReference type="SUPFAM" id="SSF55874">
    <property type="entry name" value="ATPase domain of HSP90 chaperone/DNA topoisomerase II/histidine kinase"/>
    <property type="match status" value="1"/>
</dbReference>
<feature type="transmembrane region" description="Helical" evidence="7">
    <location>
        <begin position="224"/>
        <end position="242"/>
    </location>
</feature>
<dbReference type="CDD" id="cd00082">
    <property type="entry name" value="HisKA"/>
    <property type="match status" value="1"/>
</dbReference>
<dbReference type="Proteomes" id="UP000290545">
    <property type="component" value="Unassembled WGS sequence"/>
</dbReference>
<dbReference type="InterPro" id="IPR004358">
    <property type="entry name" value="Sig_transdc_His_kin-like_C"/>
</dbReference>
<evidence type="ECO:0000259" key="8">
    <source>
        <dbReference type="PROSITE" id="PS50109"/>
    </source>
</evidence>
<dbReference type="AlphaFoldDB" id="A0A4V1MAQ6"/>
<dbReference type="EMBL" id="SDHZ01000001">
    <property type="protein sequence ID" value="RXK86706.1"/>
    <property type="molecule type" value="Genomic_DNA"/>
</dbReference>
<dbReference type="GO" id="GO:0000155">
    <property type="term" value="F:phosphorelay sensor kinase activity"/>
    <property type="evidence" value="ECO:0007669"/>
    <property type="project" value="InterPro"/>
</dbReference>
<dbReference type="PRINTS" id="PR00344">
    <property type="entry name" value="BCTRLSENSOR"/>
</dbReference>
<dbReference type="InterPro" id="IPR011623">
    <property type="entry name" value="7TMR_DISM_rcpt_extracell_dom1"/>
</dbReference>
<feature type="domain" description="Histidine kinase" evidence="8">
    <location>
        <begin position="455"/>
        <end position="672"/>
    </location>
</feature>
<feature type="transmembrane region" description="Helical" evidence="7">
    <location>
        <begin position="320"/>
        <end position="338"/>
    </location>
</feature>
<feature type="transmembrane region" description="Helical" evidence="7">
    <location>
        <begin position="199"/>
        <end position="219"/>
    </location>
</feature>
<dbReference type="InterPro" id="IPR003661">
    <property type="entry name" value="HisK_dim/P_dom"/>
</dbReference>
<feature type="transmembrane region" description="Helical" evidence="7">
    <location>
        <begin position="375"/>
        <end position="401"/>
    </location>
</feature>
<dbReference type="InterPro" id="IPR011622">
    <property type="entry name" value="7TMR_DISM_rcpt_extracell_dom2"/>
</dbReference>
<dbReference type="Pfam" id="PF02518">
    <property type="entry name" value="HATPase_c"/>
    <property type="match status" value="1"/>
</dbReference>
<dbReference type="SMART" id="SM00387">
    <property type="entry name" value="HATPase_c"/>
    <property type="match status" value="1"/>
</dbReference>
<dbReference type="Gene3D" id="2.60.40.2380">
    <property type="match status" value="1"/>
</dbReference>
<dbReference type="InterPro" id="IPR003594">
    <property type="entry name" value="HATPase_dom"/>
</dbReference>
<keyword evidence="10" id="KW-1185">Reference proteome</keyword>
<evidence type="ECO:0000256" key="6">
    <source>
        <dbReference type="ARBA" id="ARBA00023012"/>
    </source>
</evidence>
<evidence type="ECO:0000313" key="9">
    <source>
        <dbReference type="EMBL" id="RXK86706.1"/>
    </source>
</evidence>